<sequence>MLRKRNISIKTVKELDAFPKIPDDYRKHSAVGGTFSIVSMFIILYIIYSETSYFLDTRLKFKFVPDIDVNDEIEMNVDITVAMPCASIGADVVDSTNQNLNTIGQLHEESTWWDLEPDQRAHFEALKHVNSYFREEYHAIHEILWKSNQLTYASGEVPKRIHTPSYPSNACRIYGSLIVNKVAGNFHITSGKSLHLPRGHIHISAFMSERNYNFSHRINKFSFGKPSPGIIHPLEGDEKVTSDSTMLYQYFIEVVSTHINTFMRKTQTYQYSVKDFERPIDHDKGSHGIPGIFFKYDISALKVNVSQEGDSFIEFIVKLLSSIGCIYVTNGLFFKFFT</sequence>
<dbReference type="InterPro" id="IPR012936">
    <property type="entry name" value="Erv_C"/>
</dbReference>
<dbReference type="Pfam" id="PF07970">
    <property type="entry name" value="COPIIcoated_ERV"/>
    <property type="match status" value="1"/>
</dbReference>
<evidence type="ECO:0000259" key="8">
    <source>
        <dbReference type="Pfam" id="PF13850"/>
    </source>
</evidence>
<dbReference type="OrthoDB" id="5541786at2759"/>
<dbReference type="GO" id="GO:0030134">
    <property type="term" value="C:COPII-coated ER to Golgi transport vesicle"/>
    <property type="evidence" value="ECO:0007669"/>
    <property type="project" value="TreeGrafter"/>
</dbReference>
<comment type="similarity">
    <text evidence="2">Belongs to the ERGIC family.</text>
</comment>
<keyword evidence="3 6" id="KW-0812">Transmembrane</keyword>
<evidence type="ECO:0000256" key="3">
    <source>
        <dbReference type="ARBA" id="ARBA00022692"/>
    </source>
</evidence>
<keyword evidence="5 6" id="KW-0472">Membrane</keyword>
<evidence type="ECO:0000313" key="10">
    <source>
        <dbReference type="Proteomes" id="UP000479190"/>
    </source>
</evidence>
<dbReference type="GO" id="GO:0006888">
    <property type="term" value="P:endoplasmic reticulum to Golgi vesicle-mediated transport"/>
    <property type="evidence" value="ECO:0007669"/>
    <property type="project" value="TreeGrafter"/>
</dbReference>
<dbReference type="EMBL" id="CADCXV010000983">
    <property type="protein sequence ID" value="CAB0039860.1"/>
    <property type="molecule type" value="Genomic_DNA"/>
</dbReference>
<protein>
    <recommendedName>
        <fullName evidence="11">Endoplasmic reticulum vesicle transporter C-terminal domain-containing protein</fullName>
    </recommendedName>
</protein>
<dbReference type="InterPro" id="IPR039542">
    <property type="entry name" value="Erv_N"/>
</dbReference>
<organism evidence="9 10">
    <name type="scientific">Trichogramma brassicae</name>
    <dbReference type="NCBI Taxonomy" id="86971"/>
    <lineage>
        <taxon>Eukaryota</taxon>
        <taxon>Metazoa</taxon>
        <taxon>Ecdysozoa</taxon>
        <taxon>Arthropoda</taxon>
        <taxon>Hexapoda</taxon>
        <taxon>Insecta</taxon>
        <taxon>Pterygota</taxon>
        <taxon>Neoptera</taxon>
        <taxon>Endopterygota</taxon>
        <taxon>Hymenoptera</taxon>
        <taxon>Apocrita</taxon>
        <taxon>Proctotrupomorpha</taxon>
        <taxon>Chalcidoidea</taxon>
        <taxon>Trichogrammatidae</taxon>
        <taxon>Trichogramma</taxon>
    </lineage>
</organism>
<dbReference type="GO" id="GO:0005783">
    <property type="term" value="C:endoplasmic reticulum"/>
    <property type="evidence" value="ECO:0007669"/>
    <property type="project" value="TreeGrafter"/>
</dbReference>
<accession>A0A6H5IVV5</accession>
<evidence type="ECO:0000313" key="9">
    <source>
        <dbReference type="EMBL" id="CAB0039860.1"/>
    </source>
</evidence>
<proteinExistence type="inferred from homology"/>
<dbReference type="PANTHER" id="PTHR10984:SF30">
    <property type="entry name" value="ENDOPLASMIC RETICULUM-GOLGI INTERMEDIATE COMPARTMENT PROTEIN 2"/>
    <property type="match status" value="1"/>
</dbReference>
<reference evidence="9 10" key="1">
    <citation type="submission" date="2020-02" db="EMBL/GenBank/DDBJ databases">
        <authorList>
            <person name="Ferguson B K."/>
        </authorList>
    </citation>
    <scope>NUCLEOTIDE SEQUENCE [LARGE SCALE GENOMIC DNA]</scope>
</reference>
<gene>
    <name evidence="9" type="ORF">TBRA_LOCUS11598</name>
</gene>
<evidence type="ECO:0000256" key="1">
    <source>
        <dbReference type="ARBA" id="ARBA00004457"/>
    </source>
</evidence>
<dbReference type="GO" id="GO:0033116">
    <property type="term" value="C:endoplasmic reticulum-Golgi intermediate compartment membrane"/>
    <property type="evidence" value="ECO:0007669"/>
    <property type="project" value="UniProtKB-SubCell"/>
</dbReference>
<name>A0A6H5IVV5_9HYME</name>
<evidence type="ECO:0000256" key="2">
    <source>
        <dbReference type="ARBA" id="ARBA00005648"/>
    </source>
</evidence>
<evidence type="ECO:0000259" key="7">
    <source>
        <dbReference type="Pfam" id="PF07970"/>
    </source>
</evidence>
<evidence type="ECO:0000256" key="4">
    <source>
        <dbReference type="ARBA" id="ARBA00022989"/>
    </source>
</evidence>
<evidence type="ECO:0000256" key="6">
    <source>
        <dbReference type="SAM" id="Phobius"/>
    </source>
</evidence>
<evidence type="ECO:0008006" key="11">
    <source>
        <dbReference type="Google" id="ProtNLM"/>
    </source>
</evidence>
<keyword evidence="10" id="KW-1185">Reference proteome</keyword>
<dbReference type="GO" id="GO:0006890">
    <property type="term" value="P:retrograde vesicle-mediated transport, Golgi to endoplasmic reticulum"/>
    <property type="evidence" value="ECO:0007669"/>
    <property type="project" value="TreeGrafter"/>
</dbReference>
<feature type="domain" description="Endoplasmic reticulum vesicle transporter C-terminal" evidence="7">
    <location>
        <begin position="168"/>
        <end position="331"/>
    </location>
</feature>
<dbReference type="InterPro" id="IPR045888">
    <property type="entry name" value="Erv"/>
</dbReference>
<dbReference type="Proteomes" id="UP000479190">
    <property type="component" value="Unassembled WGS sequence"/>
</dbReference>
<keyword evidence="4 6" id="KW-1133">Transmembrane helix</keyword>
<feature type="transmembrane region" description="Helical" evidence="6">
    <location>
        <begin position="30"/>
        <end position="48"/>
    </location>
</feature>
<evidence type="ECO:0000256" key="5">
    <source>
        <dbReference type="ARBA" id="ARBA00023136"/>
    </source>
</evidence>
<dbReference type="PANTHER" id="PTHR10984">
    <property type="entry name" value="ENDOPLASMIC RETICULUM-GOLGI INTERMEDIATE COMPARTMENT PROTEIN"/>
    <property type="match status" value="1"/>
</dbReference>
<feature type="domain" description="Endoplasmic reticulum vesicle transporter N-terminal" evidence="8">
    <location>
        <begin position="12"/>
        <end position="99"/>
    </location>
</feature>
<dbReference type="AlphaFoldDB" id="A0A6H5IVV5"/>
<dbReference type="Pfam" id="PF13850">
    <property type="entry name" value="ERGIC_N"/>
    <property type="match status" value="1"/>
</dbReference>
<comment type="subcellular location">
    <subcellularLocation>
        <location evidence="1">Endoplasmic reticulum-Golgi intermediate compartment membrane</location>
        <topology evidence="1">Multi-pass membrane protein</topology>
    </subcellularLocation>
</comment>